<evidence type="ECO:0000313" key="1">
    <source>
        <dbReference type="EMBL" id="OAQ63851.1"/>
    </source>
</evidence>
<organism evidence="1 2">
    <name type="scientific">Purpureocillium lilacinum</name>
    <name type="common">Paecilomyces lilacinus</name>
    <dbReference type="NCBI Taxonomy" id="33203"/>
    <lineage>
        <taxon>Eukaryota</taxon>
        <taxon>Fungi</taxon>
        <taxon>Dikarya</taxon>
        <taxon>Ascomycota</taxon>
        <taxon>Pezizomycotina</taxon>
        <taxon>Sordariomycetes</taxon>
        <taxon>Hypocreomycetidae</taxon>
        <taxon>Hypocreales</taxon>
        <taxon>Ophiocordycipitaceae</taxon>
        <taxon>Purpureocillium</taxon>
    </lineage>
</organism>
<comment type="caution">
    <text evidence="1">The sequence shown here is derived from an EMBL/GenBank/DDBJ whole genome shotgun (WGS) entry which is preliminary data.</text>
</comment>
<evidence type="ECO:0000313" key="2">
    <source>
        <dbReference type="Proteomes" id="UP000078240"/>
    </source>
</evidence>
<dbReference type="EMBL" id="LSBH01000018">
    <property type="protein sequence ID" value="OAQ63851.1"/>
    <property type="molecule type" value="Genomic_DNA"/>
</dbReference>
<accession>A0A179FF51</accession>
<dbReference type="AlphaFoldDB" id="A0A179FF51"/>
<reference evidence="1 2" key="1">
    <citation type="submission" date="2016-01" db="EMBL/GenBank/DDBJ databases">
        <title>Biosynthesis of antibiotic leucinostatins and their inhibition on Phytophthora in bio-control Purpureocillium lilacinum.</title>
        <authorList>
            <person name="Wang G."/>
            <person name="Liu Z."/>
            <person name="Lin R."/>
            <person name="Li E."/>
            <person name="Mao Z."/>
            <person name="Ling J."/>
            <person name="Yin W."/>
            <person name="Xie B."/>
        </authorList>
    </citation>
    <scope>NUCLEOTIDE SEQUENCE [LARGE SCALE GENOMIC DNA]</scope>
    <source>
        <strain evidence="1">PLBJ-1</strain>
    </source>
</reference>
<name>A0A179FF51_PURLI</name>
<dbReference type="Proteomes" id="UP000078240">
    <property type="component" value="Unassembled WGS sequence"/>
</dbReference>
<sequence length="109" mass="10865">MPGLHVVDASLTAATGLTGAHCIEMPSGAVTGIVVQCSLSLNSGGESAPPGMTGLCAGFRSSWSVPPSGACSSAESLGWEDEIGFDTMAAFASAMEMLVCIDLGSVENP</sequence>
<gene>
    <name evidence="1" type="ORF">VFPBJ_11290</name>
</gene>
<protein>
    <submittedName>
        <fullName evidence="1">Uncharacterized protein</fullName>
    </submittedName>
</protein>
<proteinExistence type="predicted"/>